<dbReference type="Proteomes" id="UP001168821">
    <property type="component" value="Unassembled WGS sequence"/>
</dbReference>
<reference evidence="13" key="1">
    <citation type="journal article" date="2023" name="G3 (Bethesda)">
        <title>Whole genome assemblies of Zophobas morio and Tenebrio molitor.</title>
        <authorList>
            <person name="Kaur S."/>
            <person name="Stinson S.A."/>
            <person name="diCenzo G.C."/>
        </authorList>
    </citation>
    <scope>NUCLEOTIDE SEQUENCE</scope>
    <source>
        <strain evidence="13">QUZm001</strain>
    </source>
</reference>
<sequence>MSKCRKIAVLGSSLVGKSALTYQLMEKMFIKEYNPTIESTYRTTFTYNSQEYELVVTDTAGQDEFSIFPAQYLIDVHGYVLVYDILNKKSFEVISTLHDRLINITGNANVPLVLVGNKVDLDEFREVSFEDGKTLAAKWNVTFLETSAKNDDDAKKIFNALLREIERINGNVSRDGCVMC</sequence>
<evidence type="ECO:0000256" key="9">
    <source>
        <dbReference type="ARBA" id="ARBA00023289"/>
    </source>
</evidence>
<comment type="catalytic activity">
    <reaction evidence="12">
        <text>GTP + H2O = GDP + phosphate + H(+)</text>
        <dbReference type="Rhea" id="RHEA:19669"/>
        <dbReference type="ChEBI" id="CHEBI:15377"/>
        <dbReference type="ChEBI" id="CHEBI:15378"/>
        <dbReference type="ChEBI" id="CHEBI:37565"/>
        <dbReference type="ChEBI" id="CHEBI:43474"/>
        <dbReference type="ChEBI" id="CHEBI:58189"/>
    </reaction>
    <physiologicalReaction direction="left-to-right" evidence="12">
        <dbReference type="Rhea" id="RHEA:19670"/>
    </physiologicalReaction>
</comment>
<dbReference type="NCBIfam" id="TIGR00231">
    <property type="entry name" value="small_GTP"/>
    <property type="match status" value="1"/>
</dbReference>
<evidence type="ECO:0000256" key="2">
    <source>
        <dbReference type="ARBA" id="ARBA00022723"/>
    </source>
</evidence>
<dbReference type="GO" id="GO:0007165">
    <property type="term" value="P:signal transduction"/>
    <property type="evidence" value="ECO:0007669"/>
    <property type="project" value="InterPro"/>
</dbReference>
<evidence type="ECO:0000256" key="3">
    <source>
        <dbReference type="ARBA" id="ARBA00022741"/>
    </source>
</evidence>
<evidence type="ECO:0000256" key="6">
    <source>
        <dbReference type="ARBA" id="ARBA00023134"/>
    </source>
</evidence>
<gene>
    <name evidence="13" type="ORF">Zmor_004671</name>
</gene>
<dbReference type="InterPro" id="IPR020849">
    <property type="entry name" value="Small_GTPase_Ras-type"/>
</dbReference>
<comment type="similarity">
    <text evidence="11">Belongs to the small GTPase superfamily. Rheb family.</text>
</comment>
<dbReference type="SMART" id="SM00173">
    <property type="entry name" value="RAS"/>
    <property type="match status" value="1"/>
</dbReference>
<keyword evidence="6" id="KW-0342">GTP-binding</keyword>
<dbReference type="InterPro" id="IPR005225">
    <property type="entry name" value="Small_GTP-bd"/>
</dbReference>
<keyword evidence="8" id="KW-0449">Lipoprotein</keyword>
<dbReference type="GO" id="GO:0005525">
    <property type="term" value="F:GTP binding"/>
    <property type="evidence" value="ECO:0007669"/>
    <property type="project" value="UniProtKB-KW"/>
</dbReference>
<evidence type="ECO:0000256" key="1">
    <source>
        <dbReference type="ARBA" id="ARBA00022481"/>
    </source>
</evidence>
<dbReference type="EMBL" id="JALNTZ010000002">
    <property type="protein sequence ID" value="KAJ3660206.1"/>
    <property type="molecule type" value="Genomic_DNA"/>
</dbReference>
<proteinExistence type="inferred from homology"/>
<dbReference type="GO" id="GO:0005789">
    <property type="term" value="C:endoplasmic reticulum membrane"/>
    <property type="evidence" value="ECO:0007669"/>
    <property type="project" value="UniProtKB-SubCell"/>
</dbReference>
<keyword evidence="14" id="KW-1185">Reference proteome</keyword>
<dbReference type="PRINTS" id="PR00449">
    <property type="entry name" value="RASTRNSFRMNG"/>
</dbReference>
<dbReference type="Pfam" id="PF00071">
    <property type="entry name" value="Ras"/>
    <property type="match status" value="1"/>
</dbReference>
<evidence type="ECO:0000313" key="13">
    <source>
        <dbReference type="EMBL" id="KAJ3660206.1"/>
    </source>
</evidence>
<keyword evidence="7" id="KW-0472">Membrane</keyword>
<dbReference type="PROSITE" id="PS51420">
    <property type="entry name" value="RHO"/>
    <property type="match status" value="1"/>
</dbReference>
<dbReference type="PANTHER" id="PTHR24070">
    <property type="entry name" value="RAS, DI-RAS, AND RHEB FAMILY MEMBERS OF SMALL GTPASE SUPERFAMILY"/>
    <property type="match status" value="1"/>
</dbReference>
<dbReference type="InterPro" id="IPR027417">
    <property type="entry name" value="P-loop_NTPase"/>
</dbReference>
<accession>A0AA38ITS7</accession>
<evidence type="ECO:0000313" key="14">
    <source>
        <dbReference type="Proteomes" id="UP001168821"/>
    </source>
</evidence>
<evidence type="ECO:0000256" key="4">
    <source>
        <dbReference type="ARBA" id="ARBA00022801"/>
    </source>
</evidence>
<dbReference type="PROSITE" id="PS51421">
    <property type="entry name" value="RAS"/>
    <property type="match status" value="1"/>
</dbReference>
<dbReference type="GO" id="GO:0046872">
    <property type="term" value="F:metal ion binding"/>
    <property type="evidence" value="ECO:0007669"/>
    <property type="project" value="UniProtKB-KW"/>
</dbReference>
<dbReference type="PROSITE" id="PS51419">
    <property type="entry name" value="RAB"/>
    <property type="match status" value="1"/>
</dbReference>
<keyword evidence="1" id="KW-0488">Methylation</keyword>
<comment type="subcellular location">
    <subcellularLocation>
        <location evidence="10">Endoplasmic reticulum membrane</location>
        <topology evidence="10">Lipid-anchor</topology>
        <orientation evidence="10">Cytoplasmic side</orientation>
    </subcellularLocation>
</comment>
<name>A0AA38ITS7_9CUCU</name>
<dbReference type="GO" id="GO:0003924">
    <property type="term" value="F:GTPase activity"/>
    <property type="evidence" value="ECO:0007669"/>
    <property type="project" value="InterPro"/>
</dbReference>
<keyword evidence="4" id="KW-0378">Hydrolase</keyword>
<evidence type="ECO:0000256" key="5">
    <source>
        <dbReference type="ARBA" id="ARBA00022842"/>
    </source>
</evidence>
<comment type="caution">
    <text evidence="13">The sequence shown here is derived from an EMBL/GenBank/DDBJ whole genome shotgun (WGS) entry which is preliminary data.</text>
</comment>
<evidence type="ECO:0000256" key="12">
    <source>
        <dbReference type="ARBA" id="ARBA00049117"/>
    </source>
</evidence>
<dbReference type="SMART" id="SM00174">
    <property type="entry name" value="RHO"/>
    <property type="match status" value="1"/>
</dbReference>
<evidence type="ECO:0000256" key="8">
    <source>
        <dbReference type="ARBA" id="ARBA00023288"/>
    </source>
</evidence>
<dbReference type="InterPro" id="IPR001806">
    <property type="entry name" value="Small_GTPase"/>
</dbReference>
<dbReference type="AlphaFoldDB" id="A0AA38ITS7"/>
<organism evidence="13 14">
    <name type="scientific">Zophobas morio</name>
    <dbReference type="NCBI Taxonomy" id="2755281"/>
    <lineage>
        <taxon>Eukaryota</taxon>
        <taxon>Metazoa</taxon>
        <taxon>Ecdysozoa</taxon>
        <taxon>Arthropoda</taxon>
        <taxon>Hexapoda</taxon>
        <taxon>Insecta</taxon>
        <taxon>Pterygota</taxon>
        <taxon>Neoptera</taxon>
        <taxon>Endopterygota</taxon>
        <taxon>Coleoptera</taxon>
        <taxon>Polyphaga</taxon>
        <taxon>Cucujiformia</taxon>
        <taxon>Tenebrionidae</taxon>
        <taxon>Zophobas</taxon>
    </lineage>
</organism>
<dbReference type="Gene3D" id="3.40.50.300">
    <property type="entry name" value="P-loop containing nucleotide triphosphate hydrolases"/>
    <property type="match status" value="1"/>
</dbReference>
<protein>
    <submittedName>
        <fullName evidence="13">Uncharacterized protein</fullName>
    </submittedName>
</protein>
<evidence type="ECO:0000256" key="11">
    <source>
        <dbReference type="ARBA" id="ARBA00037969"/>
    </source>
</evidence>
<keyword evidence="3" id="KW-0547">Nucleotide-binding</keyword>
<dbReference type="FunFam" id="3.40.50.300:FF:000273">
    <property type="entry name" value="GTP-binding protein Rheb homolog"/>
    <property type="match status" value="1"/>
</dbReference>
<dbReference type="SMART" id="SM00175">
    <property type="entry name" value="RAB"/>
    <property type="match status" value="1"/>
</dbReference>
<keyword evidence="9" id="KW-0636">Prenylation</keyword>
<dbReference type="SUPFAM" id="SSF52540">
    <property type="entry name" value="P-loop containing nucleoside triphosphate hydrolases"/>
    <property type="match status" value="1"/>
</dbReference>
<evidence type="ECO:0000256" key="7">
    <source>
        <dbReference type="ARBA" id="ARBA00023136"/>
    </source>
</evidence>
<evidence type="ECO:0000256" key="10">
    <source>
        <dbReference type="ARBA" id="ARBA00037811"/>
    </source>
</evidence>
<keyword evidence="2" id="KW-0479">Metal-binding</keyword>
<keyword evidence="5" id="KW-0460">Magnesium</keyword>